<gene>
    <name evidence="1" type="ORF">IGS68_05560</name>
</gene>
<dbReference type="InterPro" id="IPR014756">
    <property type="entry name" value="Ig_E-set"/>
</dbReference>
<protein>
    <submittedName>
        <fullName evidence="1">Gluconate 2-dehydrogenase subunit 3 family protein</fullName>
    </submittedName>
</protein>
<accession>A0ABX7B8K4</accession>
<dbReference type="Gene3D" id="2.60.40.10">
    <property type="entry name" value="Immunoglobulins"/>
    <property type="match status" value="1"/>
</dbReference>
<dbReference type="RefSeq" id="WP_201077965.1">
    <property type="nucleotide sequence ID" value="NZ_CP067420.1"/>
</dbReference>
<keyword evidence="2" id="KW-1185">Reference proteome</keyword>
<name>A0ABX7B8K4_9PROT</name>
<reference evidence="1" key="1">
    <citation type="submission" date="2021-02" db="EMBL/GenBank/DDBJ databases">
        <title>Skermanella TT6 skin isolate.</title>
        <authorList>
            <person name="Lee K."/>
            <person name="Ganzorig M."/>
        </authorList>
    </citation>
    <scope>NUCLEOTIDE SEQUENCE</scope>
    <source>
        <strain evidence="1">TT6</strain>
    </source>
</reference>
<dbReference type="Proteomes" id="UP000595197">
    <property type="component" value="Chromosome"/>
</dbReference>
<evidence type="ECO:0000313" key="1">
    <source>
        <dbReference type="EMBL" id="QQP90703.1"/>
    </source>
</evidence>
<dbReference type="Pfam" id="PF13618">
    <property type="entry name" value="Gluconate_2-dh3"/>
    <property type="match status" value="1"/>
</dbReference>
<dbReference type="InterPro" id="IPR027056">
    <property type="entry name" value="Gluconate_2DH_su3"/>
</dbReference>
<dbReference type="SUPFAM" id="SSF81296">
    <property type="entry name" value="E set domains"/>
    <property type="match status" value="1"/>
</dbReference>
<proteinExistence type="predicted"/>
<organism evidence="1 2">
    <name type="scientific">Skermanella cutis</name>
    <dbReference type="NCBI Taxonomy" id="2775420"/>
    <lineage>
        <taxon>Bacteria</taxon>
        <taxon>Pseudomonadati</taxon>
        <taxon>Pseudomonadota</taxon>
        <taxon>Alphaproteobacteria</taxon>
        <taxon>Rhodospirillales</taxon>
        <taxon>Azospirillaceae</taxon>
        <taxon>Skermanella</taxon>
    </lineage>
</organism>
<dbReference type="InterPro" id="IPR013783">
    <property type="entry name" value="Ig-like_fold"/>
</dbReference>
<dbReference type="EMBL" id="CP067420">
    <property type="protein sequence ID" value="QQP90703.1"/>
    <property type="molecule type" value="Genomic_DNA"/>
</dbReference>
<sequence>MTFATIVEATDDDHVLDLCAKHLARLNSDLRHSYNGHLAGDPRGRFSEGWRFPAIESDRQREFNQVTFVWRREMDEPRPETVGLIGTFRALYDRIPLREIPDSLYWHVTLRVPKRTCHRYLFQVGGAYHQDRVNPQTETDGDGRVWSRFFTEETTRPLVLQPHERRILGRFVQHILPFRTDAAEEFLRSPGNPLPKDVYELDQAVGVVNFIDKVLAREERHNRIDYAICLREIERILRQRDPYSEPEKVSKDAFTKLYGEMWGQVPGWNTSVYGNPSHFLRMVRRHVFLGAFSHPKYGGNAMALGWRFLEQRFRDQAGNSVFDWRKAIEKPLGTNNEYVG</sequence>
<evidence type="ECO:0000313" key="2">
    <source>
        <dbReference type="Proteomes" id="UP000595197"/>
    </source>
</evidence>